<accession>A0A6J7I9Z6</accession>
<dbReference type="AlphaFoldDB" id="A0A6J7I9Z6"/>
<keyword evidence="1" id="KW-0472">Membrane</keyword>
<dbReference type="PANTHER" id="PTHR31272">
    <property type="entry name" value="CYTOCHROME C-TYPE BIOGENESIS PROTEIN HI_1454-RELATED"/>
    <property type="match status" value="1"/>
</dbReference>
<feature type="transmembrane region" description="Helical" evidence="1">
    <location>
        <begin position="122"/>
        <end position="142"/>
    </location>
</feature>
<keyword evidence="1" id="KW-0812">Transmembrane</keyword>
<feature type="transmembrane region" description="Helical" evidence="1">
    <location>
        <begin position="87"/>
        <end position="110"/>
    </location>
</feature>
<protein>
    <submittedName>
        <fullName evidence="2">Unannotated protein</fullName>
    </submittedName>
</protein>
<organism evidence="2">
    <name type="scientific">freshwater metagenome</name>
    <dbReference type="NCBI Taxonomy" id="449393"/>
    <lineage>
        <taxon>unclassified sequences</taxon>
        <taxon>metagenomes</taxon>
        <taxon>ecological metagenomes</taxon>
    </lineage>
</organism>
<feature type="transmembrane region" description="Helical" evidence="1">
    <location>
        <begin position="154"/>
        <end position="174"/>
    </location>
</feature>
<evidence type="ECO:0000256" key="1">
    <source>
        <dbReference type="SAM" id="Phobius"/>
    </source>
</evidence>
<keyword evidence="1" id="KW-1133">Transmembrane helix</keyword>
<proteinExistence type="predicted"/>
<feature type="transmembrane region" description="Helical" evidence="1">
    <location>
        <begin position="16"/>
        <end position="40"/>
    </location>
</feature>
<dbReference type="EMBL" id="CAFBMQ010000324">
    <property type="protein sequence ID" value="CAB4927888.1"/>
    <property type="molecule type" value="Genomic_DNA"/>
</dbReference>
<dbReference type="PANTHER" id="PTHR31272:SF4">
    <property type="entry name" value="CYTOCHROME C-TYPE BIOGENESIS PROTEIN HI_1454-RELATED"/>
    <property type="match status" value="1"/>
</dbReference>
<evidence type="ECO:0000313" key="2">
    <source>
        <dbReference type="EMBL" id="CAB4927888.1"/>
    </source>
</evidence>
<sequence>MSVVDAFVGAVTDGPLLLAAPVAAAAGLVSFLSPCVLPLVPGYLSYMTGVSGLGMASPVAAAPAQQVEAGVVAVRTAAPAVASRARLALAAVLFVAGFTAVFVSAGAFFGGVGGELLANKAVVDRVLGTLTVLLGLSFLGLLPWTQREWRIRRLPARGLWGAPLLGVVFGVGWTPCLGPTLAAVQTLAYTQASAGRGALLTAAYCLGLGLPFLVTALAYDRALRAFAVVRRHSQVITRVGGVLIVLVGLLLVSGLWEQLMIQVRGLVAGFTTPV</sequence>
<reference evidence="2" key="1">
    <citation type="submission" date="2020-05" db="EMBL/GenBank/DDBJ databases">
        <authorList>
            <person name="Chiriac C."/>
            <person name="Salcher M."/>
            <person name="Ghai R."/>
            <person name="Kavagutti S V."/>
        </authorList>
    </citation>
    <scope>NUCLEOTIDE SEQUENCE</scope>
</reference>
<feature type="transmembrane region" description="Helical" evidence="1">
    <location>
        <begin position="235"/>
        <end position="256"/>
    </location>
</feature>
<name>A0A6J7I9Z6_9ZZZZ</name>
<feature type="transmembrane region" description="Helical" evidence="1">
    <location>
        <begin position="194"/>
        <end position="214"/>
    </location>
</feature>
<gene>
    <name evidence="2" type="ORF">UFOPK3609_01771</name>
</gene>
<dbReference type="InterPro" id="IPR051790">
    <property type="entry name" value="Cytochrome_c-biogenesis_DsbD"/>
</dbReference>